<proteinExistence type="predicted"/>
<organism evidence="1 2">
    <name type="scientific">Striga asiatica</name>
    <name type="common">Asiatic witchweed</name>
    <name type="synonym">Buchnera asiatica</name>
    <dbReference type="NCBI Taxonomy" id="4170"/>
    <lineage>
        <taxon>Eukaryota</taxon>
        <taxon>Viridiplantae</taxon>
        <taxon>Streptophyta</taxon>
        <taxon>Embryophyta</taxon>
        <taxon>Tracheophyta</taxon>
        <taxon>Spermatophyta</taxon>
        <taxon>Magnoliopsida</taxon>
        <taxon>eudicotyledons</taxon>
        <taxon>Gunneridae</taxon>
        <taxon>Pentapetalae</taxon>
        <taxon>asterids</taxon>
        <taxon>lamiids</taxon>
        <taxon>Lamiales</taxon>
        <taxon>Orobanchaceae</taxon>
        <taxon>Buchnereae</taxon>
        <taxon>Striga</taxon>
    </lineage>
</organism>
<comment type="caution">
    <text evidence="1">The sequence shown here is derived from an EMBL/GenBank/DDBJ whole genome shotgun (WGS) entry which is preliminary data.</text>
</comment>
<protein>
    <submittedName>
        <fullName evidence="1">D-amino acid dehydrogenase small subunit</fullName>
    </submittedName>
</protein>
<evidence type="ECO:0000313" key="2">
    <source>
        <dbReference type="Proteomes" id="UP000325081"/>
    </source>
</evidence>
<evidence type="ECO:0000313" key="1">
    <source>
        <dbReference type="EMBL" id="GER27754.1"/>
    </source>
</evidence>
<sequence>MARQRSDGPDLRGKKAYCTPFCTPYCPRRKAQARPMEAHRVANTRSSSRTKCVCPAAHATSAPVAPYVPSPKKLNTRHTYTMHPSTRSTYSMVPFTRAAYSPRASRIIGRTPARNSFTHLGGSSIQSLACSSRSIMRVRGYFGVDCAKVLSRLDTTQKNFDQGLIQPGSIRYVSIGRAKILLGIDTTSKGVDRGLTSTESFRYLGVGRAKVFLGLETTQKCFAWGLTPLGSIRYLGVGHVKVFSGLDTSRER</sequence>
<dbReference type="EMBL" id="BKCP01002224">
    <property type="protein sequence ID" value="GER27754.1"/>
    <property type="molecule type" value="Genomic_DNA"/>
</dbReference>
<reference evidence="2" key="1">
    <citation type="journal article" date="2019" name="Curr. Biol.">
        <title>Genome Sequence of Striga asiatica Provides Insight into the Evolution of Plant Parasitism.</title>
        <authorList>
            <person name="Yoshida S."/>
            <person name="Kim S."/>
            <person name="Wafula E.K."/>
            <person name="Tanskanen J."/>
            <person name="Kim Y.M."/>
            <person name="Honaas L."/>
            <person name="Yang Z."/>
            <person name="Spallek T."/>
            <person name="Conn C.E."/>
            <person name="Ichihashi Y."/>
            <person name="Cheong K."/>
            <person name="Cui S."/>
            <person name="Der J.P."/>
            <person name="Gundlach H."/>
            <person name="Jiao Y."/>
            <person name="Hori C."/>
            <person name="Ishida J.K."/>
            <person name="Kasahara H."/>
            <person name="Kiba T."/>
            <person name="Kim M.S."/>
            <person name="Koo N."/>
            <person name="Laohavisit A."/>
            <person name="Lee Y.H."/>
            <person name="Lumba S."/>
            <person name="McCourt P."/>
            <person name="Mortimer J.C."/>
            <person name="Mutuku J.M."/>
            <person name="Nomura T."/>
            <person name="Sasaki-Sekimoto Y."/>
            <person name="Seto Y."/>
            <person name="Wang Y."/>
            <person name="Wakatake T."/>
            <person name="Sakakibara H."/>
            <person name="Demura T."/>
            <person name="Yamaguchi S."/>
            <person name="Yoneyama K."/>
            <person name="Manabe R.I."/>
            <person name="Nelson D.C."/>
            <person name="Schulman A.H."/>
            <person name="Timko M.P."/>
            <person name="dePamphilis C.W."/>
            <person name="Choi D."/>
            <person name="Shirasu K."/>
        </authorList>
    </citation>
    <scope>NUCLEOTIDE SEQUENCE [LARGE SCALE GENOMIC DNA]</scope>
    <source>
        <strain evidence="2">cv. UVA1</strain>
    </source>
</reference>
<name>A0A5A7P5A0_STRAF</name>
<keyword evidence="2" id="KW-1185">Reference proteome</keyword>
<accession>A0A5A7P5A0</accession>
<dbReference type="Proteomes" id="UP000325081">
    <property type="component" value="Unassembled WGS sequence"/>
</dbReference>
<dbReference type="AlphaFoldDB" id="A0A5A7P5A0"/>
<gene>
    <name evidence="1" type="ORF">STAS_03490</name>
</gene>